<organism evidence="11 12">
    <name type="scientific">Auxenochlorella protothecoides</name>
    <name type="common">Green microalga</name>
    <name type="synonym">Chlorella protothecoides</name>
    <dbReference type="NCBI Taxonomy" id="3075"/>
    <lineage>
        <taxon>Eukaryota</taxon>
        <taxon>Viridiplantae</taxon>
        <taxon>Chlorophyta</taxon>
        <taxon>core chlorophytes</taxon>
        <taxon>Trebouxiophyceae</taxon>
        <taxon>Chlorellales</taxon>
        <taxon>Chlorellaceae</taxon>
        <taxon>Auxenochlorella</taxon>
    </lineage>
</organism>
<evidence type="ECO:0000256" key="9">
    <source>
        <dbReference type="SAM" id="MobiDB-lite"/>
    </source>
</evidence>
<proteinExistence type="inferred from homology"/>
<evidence type="ECO:0000313" key="12">
    <source>
        <dbReference type="Proteomes" id="UP000028924"/>
    </source>
</evidence>
<dbReference type="InterPro" id="IPR036420">
    <property type="entry name" value="BRCT_dom_sf"/>
</dbReference>
<keyword evidence="7" id="KW-0539">Nucleus</keyword>
<dbReference type="GO" id="GO:0016887">
    <property type="term" value="F:ATP hydrolysis activity"/>
    <property type="evidence" value="ECO:0007669"/>
    <property type="project" value="InterPro"/>
</dbReference>
<dbReference type="SMART" id="SM00382">
    <property type="entry name" value="AAA"/>
    <property type="match status" value="1"/>
</dbReference>
<dbReference type="PANTHER" id="PTHR23389:SF6">
    <property type="entry name" value="REPLICATION FACTOR C SUBUNIT 1"/>
    <property type="match status" value="1"/>
</dbReference>
<dbReference type="GO" id="GO:0005663">
    <property type="term" value="C:DNA replication factor C complex"/>
    <property type="evidence" value="ECO:0007669"/>
    <property type="project" value="InterPro"/>
</dbReference>
<dbReference type="GO" id="GO:0003677">
    <property type="term" value="F:DNA binding"/>
    <property type="evidence" value="ECO:0007669"/>
    <property type="project" value="InterPro"/>
</dbReference>
<dbReference type="SUPFAM" id="SSF48019">
    <property type="entry name" value="post-AAA+ oligomerization domain-like"/>
    <property type="match status" value="1"/>
</dbReference>
<feature type="compositionally biased region" description="Basic and acidic residues" evidence="9">
    <location>
        <begin position="840"/>
        <end position="851"/>
    </location>
</feature>
<keyword evidence="6" id="KW-0067">ATP-binding</keyword>
<comment type="subcellular location">
    <subcellularLocation>
        <location evidence="1">Nucleus</location>
    </subcellularLocation>
</comment>
<dbReference type="Pfam" id="PF08519">
    <property type="entry name" value="RFC1"/>
    <property type="match status" value="1"/>
</dbReference>
<feature type="region of interest" description="Disordered" evidence="9">
    <location>
        <begin position="230"/>
        <end position="251"/>
    </location>
</feature>
<evidence type="ECO:0000256" key="5">
    <source>
        <dbReference type="ARBA" id="ARBA00022741"/>
    </source>
</evidence>
<dbReference type="InterPro" id="IPR027417">
    <property type="entry name" value="P-loop_NTPase"/>
</dbReference>
<dbReference type="Gene3D" id="3.40.50.10190">
    <property type="entry name" value="BRCT domain"/>
    <property type="match status" value="1"/>
</dbReference>
<dbReference type="STRING" id="3075.A0A087SRT8"/>
<evidence type="ECO:0000256" key="8">
    <source>
        <dbReference type="SAM" id="Coils"/>
    </source>
</evidence>
<dbReference type="Pfam" id="PF25361">
    <property type="entry name" value="AAA_lid_RFC1"/>
    <property type="match status" value="1"/>
</dbReference>
<sequence length="1223" mass="130286">MQFFLSLDPVRSSLNLQKRGAPAKKTQVVLSESDGDDDFELSLASDSDSEVASPKARTPTARAKIPGPLAGLDPVAVEAVEAVDAAAKKLPPEEALKLSFMSETSYAARAPDEPPNAGTKAIPKGHPDCLTGKTFVISGVLDSLKREEAEDLIRRHGGKVTGNVSGRTSFLVIGQYAGRSKHAAAQAKGTPVIDEGGLLSLVEATVHLVSRSPDTARGAVSGAAPNAAAAASAPGSAPAPAPRGLAPPATTPRAAVALPAPAADQSLWVEKWRPKTTAELVGNNGLVATLRQWLREWEAVHLHGREPCGAAGARGKGAADLKKRAVLISGPPGIGKTTAALCLCRELGLRAVEVNASDTRSKADASALKGVGGKLANAIKELTTNAAVSYSTTGTRDKLCLIMDEVDGMSAGDRGGVADFIQTIHKTRTPIIAICNDKYHPKLRSLRNHCLELEFRKPTVQQITKRAQEICRAEGLAVNDATLAALIQSANGGDIRLIVGQLQMVRRRSASLSYDQVKTGGMGASKDLEMSPFEAGRRLLGYEGEGLSLSDQMDLVFQDADLVPLLVQENYINHRPKIAQNDTMRMQIIAKAADAFSAGDLVNRRVRQTQNWALSPFAVVMGTIFPATYMRGGREVLGLYPMEPNFPRFTAWLGNFSSSNKQRRLLGELHTRMTSSGSLECDRTALRLGYLPVLRNTLVQPLARKGKEGIEEVLHQMADYSLAREDIDFITDVTKWKTKGTWGEDPMKPIETQVKSAFTRAFNAQHLRPKTGFKMEGGVKKKGRGGGASLEGGADEFASRRFELKRFEEAQPEPEAGSAKALPGGTGMKRHSLSQAMGSDLKKKSRLEGSRGKGASPLSAGPIEKEELAASLANARKELRQSNEQLQQARLAEARLAAQVTQLRAAKTALMAAGATPAKAVQGLARQQDGDIEPDRHAAEVQALMREVEVLKAEVAQAREAAQTANADAAAARAQAAEAEEDRRSALAAAEAAKEAAAESKRTAEEAEAQASAFSIKAQTAEHLAGQARSETDAAVGKAAKAEEGTKAATAEVEHLKQQLQLASDTALEMSRNSDTKTGRLHVQLRRETEARAAADEKVCALEADLAAAVALEEKVKAEAEAWQGRAEQAVHDLAEAKAQHRALMDSAAALAQRHTTMEYWVADIAKSLLQTPAALARLAEARTACLQAHEGVQSSLAATADLLEGLRAIPDLIQGKGKPWRR</sequence>
<dbReference type="InterPro" id="IPR001357">
    <property type="entry name" value="BRCT_dom"/>
</dbReference>
<dbReference type="SUPFAM" id="SSF52540">
    <property type="entry name" value="P-loop containing nucleoside triphosphate hydrolases"/>
    <property type="match status" value="1"/>
</dbReference>
<evidence type="ECO:0000256" key="7">
    <source>
        <dbReference type="ARBA" id="ARBA00023242"/>
    </source>
</evidence>
<dbReference type="GeneID" id="23616746"/>
<dbReference type="GO" id="GO:0003689">
    <property type="term" value="F:DNA clamp loader activity"/>
    <property type="evidence" value="ECO:0007669"/>
    <property type="project" value="InterPro"/>
</dbReference>
<comment type="similarity">
    <text evidence="2">Belongs to the activator 1 large subunit family.</text>
</comment>
<keyword evidence="8" id="KW-0175">Coiled coil</keyword>
<protein>
    <submittedName>
        <fullName evidence="11">Replication factor C subunit 1</fullName>
    </submittedName>
</protein>
<feature type="coiled-coil region" evidence="8">
    <location>
        <begin position="1120"/>
        <end position="1154"/>
    </location>
</feature>
<dbReference type="FunFam" id="3.40.50.10190:FF:000001">
    <property type="entry name" value="Replication factor C subunit 1"/>
    <property type="match status" value="1"/>
</dbReference>
<dbReference type="EMBL" id="KL662168">
    <property type="protein sequence ID" value="KFM28442.1"/>
    <property type="molecule type" value="Genomic_DNA"/>
</dbReference>
<dbReference type="Gene3D" id="3.40.50.300">
    <property type="entry name" value="P-loop containing nucleotide triphosphate hydrolases"/>
    <property type="match status" value="1"/>
</dbReference>
<dbReference type="eggNOG" id="KOG1968">
    <property type="taxonomic scope" value="Eukaryota"/>
</dbReference>
<evidence type="ECO:0000313" key="11">
    <source>
        <dbReference type="EMBL" id="KFM28442.1"/>
    </source>
</evidence>
<dbReference type="SUPFAM" id="SSF52113">
    <property type="entry name" value="BRCT domain"/>
    <property type="match status" value="1"/>
</dbReference>
<gene>
    <name evidence="11" type="ORF">F751_5355</name>
</gene>
<keyword evidence="12" id="KW-1185">Reference proteome</keyword>
<dbReference type="GO" id="GO:0005524">
    <property type="term" value="F:ATP binding"/>
    <property type="evidence" value="ECO:0007669"/>
    <property type="project" value="UniProtKB-KW"/>
</dbReference>
<dbReference type="InterPro" id="IPR013725">
    <property type="entry name" value="DNA_replication_fac_RFC1_C"/>
</dbReference>
<name>A0A087SRT8_AUXPR</name>
<feature type="coiled-coil region" evidence="8">
    <location>
        <begin position="941"/>
        <end position="1010"/>
    </location>
</feature>
<feature type="coiled-coil region" evidence="8">
    <location>
        <begin position="1039"/>
        <end position="1073"/>
    </location>
</feature>
<feature type="domain" description="BRCT" evidence="10">
    <location>
        <begin position="125"/>
        <end position="203"/>
    </location>
</feature>
<dbReference type="KEGG" id="apro:F751_5355"/>
<dbReference type="GO" id="GO:0006260">
    <property type="term" value="P:DNA replication"/>
    <property type="evidence" value="ECO:0007669"/>
    <property type="project" value="UniProtKB-KW"/>
</dbReference>
<keyword evidence="4" id="KW-0235">DNA replication</keyword>
<dbReference type="Proteomes" id="UP000028924">
    <property type="component" value="Unassembled WGS sequence"/>
</dbReference>
<dbReference type="CDD" id="cd00009">
    <property type="entry name" value="AAA"/>
    <property type="match status" value="1"/>
</dbReference>
<keyword evidence="5" id="KW-0547">Nucleotide-binding</keyword>
<dbReference type="RefSeq" id="XP_011401457.1">
    <property type="nucleotide sequence ID" value="XM_011403155.1"/>
</dbReference>
<dbReference type="InterPro" id="IPR047854">
    <property type="entry name" value="RFC_lid"/>
</dbReference>
<dbReference type="PROSITE" id="PS50172">
    <property type="entry name" value="BRCT"/>
    <property type="match status" value="1"/>
</dbReference>
<dbReference type="InterPro" id="IPR008921">
    <property type="entry name" value="DNA_pol3_clamp-load_cplx_C"/>
</dbReference>
<feature type="coiled-coil region" evidence="8">
    <location>
        <begin position="865"/>
        <end position="899"/>
    </location>
</feature>
<dbReference type="OrthoDB" id="446168at2759"/>
<dbReference type="Pfam" id="PF00533">
    <property type="entry name" value="BRCT"/>
    <property type="match status" value="1"/>
</dbReference>
<dbReference type="FunFam" id="3.40.50.300:FF:000395">
    <property type="entry name" value="Replication factor C subunit 1"/>
    <property type="match status" value="1"/>
</dbReference>
<dbReference type="InterPro" id="IPR003593">
    <property type="entry name" value="AAA+_ATPase"/>
</dbReference>
<dbReference type="Gene3D" id="1.10.8.60">
    <property type="match status" value="1"/>
</dbReference>
<dbReference type="CDD" id="cd17752">
    <property type="entry name" value="BRCT_RFC1"/>
    <property type="match status" value="1"/>
</dbReference>
<feature type="region of interest" description="Disordered" evidence="9">
    <location>
        <begin position="807"/>
        <end position="863"/>
    </location>
</feature>
<reference evidence="11 12" key="1">
    <citation type="journal article" date="2014" name="BMC Genomics">
        <title>Oil accumulation mechanisms of the oleaginous microalga Chlorella protothecoides revealed through its genome, transcriptomes, and proteomes.</title>
        <authorList>
            <person name="Gao C."/>
            <person name="Wang Y."/>
            <person name="Shen Y."/>
            <person name="Yan D."/>
            <person name="He X."/>
            <person name="Dai J."/>
            <person name="Wu Q."/>
        </authorList>
    </citation>
    <scope>NUCLEOTIDE SEQUENCE [LARGE SCALE GENOMIC DNA]</scope>
    <source>
        <strain evidence="11 12">0710</strain>
    </source>
</reference>
<accession>A0A087SRT8</accession>
<dbReference type="Gene3D" id="1.20.272.10">
    <property type="match status" value="1"/>
</dbReference>
<dbReference type="GO" id="GO:0005634">
    <property type="term" value="C:nucleus"/>
    <property type="evidence" value="ECO:0007669"/>
    <property type="project" value="UniProtKB-SubCell"/>
</dbReference>
<evidence type="ECO:0000256" key="2">
    <source>
        <dbReference type="ARBA" id="ARBA00006116"/>
    </source>
</evidence>
<dbReference type="Pfam" id="PF00004">
    <property type="entry name" value="AAA"/>
    <property type="match status" value="1"/>
</dbReference>
<evidence type="ECO:0000256" key="4">
    <source>
        <dbReference type="ARBA" id="ARBA00022705"/>
    </source>
</evidence>
<dbReference type="AlphaFoldDB" id="A0A087SRT8"/>
<evidence type="ECO:0000256" key="6">
    <source>
        <dbReference type="ARBA" id="ARBA00022840"/>
    </source>
</evidence>
<evidence type="ECO:0000256" key="1">
    <source>
        <dbReference type="ARBA" id="ARBA00004123"/>
    </source>
</evidence>
<evidence type="ECO:0000256" key="3">
    <source>
        <dbReference type="ARBA" id="ARBA00011480"/>
    </source>
</evidence>
<feature type="region of interest" description="Disordered" evidence="9">
    <location>
        <begin position="769"/>
        <end position="794"/>
    </location>
</feature>
<comment type="subunit">
    <text evidence="3">Heterotetramer of subunits RFC2, RFC3, RFC4 and RFC5 that can form a complex with RFC1.</text>
</comment>
<feature type="region of interest" description="Disordered" evidence="9">
    <location>
        <begin position="17"/>
        <end position="65"/>
    </location>
</feature>
<dbReference type="CDD" id="cd18140">
    <property type="entry name" value="HLD_clamp_RFC"/>
    <property type="match status" value="1"/>
</dbReference>
<dbReference type="SMART" id="SM00292">
    <property type="entry name" value="BRCT"/>
    <property type="match status" value="1"/>
</dbReference>
<dbReference type="PANTHER" id="PTHR23389">
    <property type="entry name" value="CHROMOSOME TRANSMISSION FIDELITY FACTOR 18"/>
    <property type="match status" value="1"/>
</dbReference>
<evidence type="ECO:0000259" key="10">
    <source>
        <dbReference type="PROSITE" id="PS50172"/>
    </source>
</evidence>
<dbReference type="InterPro" id="IPR003959">
    <property type="entry name" value="ATPase_AAA_core"/>
</dbReference>